<dbReference type="RefSeq" id="XP_016923977.2">
    <property type="nucleotide sequence ID" value="XM_017068488.4"/>
</dbReference>
<dbReference type="AlphaFoldDB" id="A0AB39YXK6"/>
<reference evidence="5 6" key="1">
    <citation type="submission" date="2025-05" db="UniProtKB">
        <authorList>
            <consortium name="RefSeq"/>
        </authorList>
    </citation>
    <scope>IDENTIFICATION</scope>
</reference>
<evidence type="ECO:0000313" key="5">
    <source>
        <dbReference type="RefSeq" id="XP_016923977.2"/>
    </source>
</evidence>
<sequence length="466" mass="53197">MRNIRNLKDPTAWTWFLLPLLFLFFLFPHSIQADPAKVTCVEYGTTITCDCKNSDQPMVLPLLHGGVDTIEIRNCRDLVVEANRLADTMGLQKVTFRQVGQLVLREYALSVPRYASNKALIVEFEQTNLKLIESHAINGNIAEISFVGGRIDLMKPFGFTTTKDSAILLKFDGVTIQRIESQAFKKFAVEQMTIANCQFLGDLPTRAFYELEVTNELSLRGNQFQEVHSHAFSFKLVSKLSLSDNHFVSVDGEWLEAQIRDAVTIRGNDFGAASEIAFRSLTVHRSYQLSEHLELRFHNNSLRSSRPGADPRADGTGGAIAPQPLRFDGSFSLSIRDLRYDNSWSCEQLDRNVEPPLPRADFFRLHSDQLMFHPPDSGGDQRVQPYMPLRMLITDQCRERSYMAYIISGSVVLGLLLILLILLIWWRVVQRRRRRKLDVVQPEPRTYKETQIVYQIENAGLLKTDL</sequence>
<keyword evidence="2" id="KW-0812">Transmembrane</keyword>
<feature type="signal peptide" evidence="3">
    <location>
        <begin position="1"/>
        <end position="33"/>
    </location>
</feature>
<proteinExistence type="predicted"/>
<dbReference type="Proteomes" id="UP001652628">
    <property type="component" value="Chromosome X"/>
</dbReference>
<dbReference type="InterPro" id="IPR032675">
    <property type="entry name" value="LRR_dom_sf"/>
</dbReference>
<organism evidence="4 5">
    <name type="scientific">Drosophila suzukii</name>
    <name type="common">Spotted-wing drosophila fruit fly</name>
    <dbReference type="NCBI Taxonomy" id="28584"/>
    <lineage>
        <taxon>Eukaryota</taxon>
        <taxon>Metazoa</taxon>
        <taxon>Ecdysozoa</taxon>
        <taxon>Arthropoda</taxon>
        <taxon>Hexapoda</taxon>
        <taxon>Insecta</taxon>
        <taxon>Pterygota</taxon>
        <taxon>Neoptera</taxon>
        <taxon>Endopterygota</taxon>
        <taxon>Diptera</taxon>
        <taxon>Brachycera</taxon>
        <taxon>Muscomorpha</taxon>
        <taxon>Ephydroidea</taxon>
        <taxon>Drosophilidae</taxon>
        <taxon>Drosophila</taxon>
        <taxon>Sophophora</taxon>
    </lineage>
</organism>
<evidence type="ECO:0000313" key="4">
    <source>
        <dbReference type="Proteomes" id="UP001652628"/>
    </source>
</evidence>
<protein>
    <submittedName>
        <fullName evidence="5 6">Uncharacterized protein</fullName>
    </submittedName>
</protein>
<gene>
    <name evidence="5 6" type="primary">LOC108005290</name>
</gene>
<feature type="region of interest" description="Disordered" evidence="1">
    <location>
        <begin position="301"/>
        <end position="320"/>
    </location>
</feature>
<evidence type="ECO:0000256" key="2">
    <source>
        <dbReference type="SAM" id="Phobius"/>
    </source>
</evidence>
<evidence type="ECO:0000256" key="1">
    <source>
        <dbReference type="SAM" id="MobiDB-lite"/>
    </source>
</evidence>
<evidence type="ECO:0000313" key="6">
    <source>
        <dbReference type="RefSeq" id="XP_036677069.2"/>
    </source>
</evidence>
<keyword evidence="2" id="KW-1133">Transmembrane helix</keyword>
<feature type="transmembrane region" description="Helical" evidence="2">
    <location>
        <begin position="402"/>
        <end position="426"/>
    </location>
</feature>
<dbReference type="GeneID" id="108005290"/>
<dbReference type="RefSeq" id="XP_036677069.2">
    <property type="nucleotide sequence ID" value="XM_036821174.3"/>
</dbReference>
<name>A0AB39YXK6_DROSZ</name>
<dbReference type="SUPFAM" id="SSF52058">
    <property type="entry name" value="L domain-like"/>
    <property type="match status" value="1"/>
</dbReference>
<keyword evidence="2" id="KW-0472">Membrane</keyword>
<dbReference type="Gene3D" id="3.80.10.10">
    <property type="entry name" value="Ribonuclease Inhibitor"/>
    <property type="match status" value="1"/>
</dbReference>
<keyword evidence="3" id="KW-0732">Signal</keyword>
<accession>A0AB39YXK6</accession>
<feature type="chain" id="PRO_5044720332" evidence="3">
    <location>
        <begin position="34"/>
        <end position="466"/>
    </location>
</feature>
<keyword evidence="4" id="KW-1185">Reference proteome</keyword>
<evidence type="ECO:0000256" key="3">
    <source>
        <dbReference type="SAM" id="SignalP"/>
    </source>
</evidence>